<reference evidence="2 3" key="1">
    <citation type="submission" date="2020-08" db="EMBL/GenBank/DDBJ databases">
        <title>Genomic Encyclopedia of Type Strains, Phase IV (KMG-IV): sequencing the most valuable type-strain genomes for metagenomic binning, comparative biology and taxonomic classification.</title>
        <authorList>
            <person name="Goeker M."/>
        </authorList>
    </citation>
    <scope>NUCLEOTIDE SEQUENCE [LARGE SCALE GENOMIC DNA]</scope>
    <source>
        <strain evidence="2 3">DSM 103336</strain>
    </source>
</reference>
<proteinExistence type="predicted"/>
<dbReference type="Proteomes" id="UP000546701">
    <property type="component" value="Unassembled WGS sequence"/>
</dbReference>
<keyword evidence="1" id="KW-0472">Membrane</keyword>
<comment type="caution">
    <text evidence="2">The sequence shown here is derived from an EMBL/GenBank/DDBJ whole genome shotgun (WGS) entry which is preliminary data.</text>
</comment>
<dbReference type="AlphaFoldDB" id="A0A7W9BQE3"/>
<evidence type="ECO:0000313" key="3">
    <source>
        <dbReference type="Proteomes" id="UP000546701"/>
    </source>
</evidence>
<protein>
    <recommendedName>
        <fullName evidence="4">Cytochrome C biogenesis protein</fullName>
    </recommendedName>
</protein>
<name>A0A7W9BQE3_9SPHN</name>
<organism evidence="2 3">
    <name type="scientific">Sphingomonas prati</name>
    <dbReference type="NCBI Taxonomy" id="1843237"/>
    <lineage>
        <taxon>Bacteria</taxon>
        <taxon>Pseudomonadati</taxon>
        <taxon>Pseudomonadota</taxon>
        <taxon>Alphaproteobacteria</taxon>
        <taxon>Sphingomonadales</taxon>
        <taxon>Sphingomonadaceae</taxon>
        <taxon>Sphingomonas</taxon>
    </lineage>
</organism>
<keyword evidence="1" id="KW-1133">Transmembrane helix</keyword>
<dbReference type="InterPro" id="IPR011990">
    <property type="entry name" value="TPR-like_helical_dom_sf"/>
</dbReference>
<accession>A0A7W9BQE3</accession>
<sequence length="211" mass="22181">MTGWVILIVLAAVIGVGLARFGRFPRGGVELLGAALLLALAGYAWQGQPGLAGRPTPPRADVARANSDYGALRETMFERFTGDAQVLTTADAFQRQGLDLYAIGVLRGALVRRPRSADLWVGMGNALVAHADGLVTPAAELAFARAAKASPLHPGPPFFLGLAYAGSGQFDRARDAWAGLLARTPANAPWRADLALRVRALDALLASDATR</sequence>
<evidence type="ECO:0000313" key="2">
    <source>
        <dbReference type="EMBL" id="MBB5727703.1"/>
    </source>
</evidence>
<dbReference type="OrthoDB" id="7390129at2"/>
<dbReference type="SUPFAM" id="SSF48452">
    <property type="entry name" value="TPR-like"/>
    <property type="match status" value="1"/>
</dbReference>
<dbReference type="Gene3D" id="1.25.40.10">
    <property type="entry name" value="Tetratricopeptide repeat domain"/>
    <property type="match status" value="1"/>
</dbReference>
<evidence type="ECO:0008006" key="4">
    <source>
        <dbReference type="Google" id="ProtNLM"/>
    </source>
</evidence>
<gene>
    <name evidence="2" type="ORF">FHS99_000159</name>
</gene>
<dbReference type="RefSeq" id="WP_157175275.1">
    <property type="nucleotide sequence ID" value="NZ_BMJP01000001.1"/>
</dbReference>
<keyword evidence="1" id="KW-0812">Transmembrane</keyword>
<feature type="transmembrane region" description="Helical" evidence="1">
    <location>
        <begin position="29"/>
        <end position="45"/>
    </location>
</feature>
<keyword evidence="3" id="KW-1185">Reference proteome</keyword>
<evidence type="ECO:0000256" key="1">
    <source>
        <dbReference type="SAM" id="Phobius"/>
    </source>
</evidence>
<dbReference type="EMBL" id="JACIJR010000001">
    <property type="protein sequence ID" value="MBB5727703.1"/>
    <property type="molecule type" value="Genomic_DNA"/>
</dbReference>